<dbReference type="InterPro" id="IPR008018">
    <property type="entry name" value="Phage_tail_attach_FII"/>
</dbReference>
<organism evidence="1 2">
    <name type="scientific">Humidesulfovibrio mexicanus</name>
    <dbReference type="NCBI Taxonomy" id="147047"/>
    <lineage>
        <taxon>Bacteria</taxon>
        <taxon>Pseudomonadati</taxon>
        <taxon>Thermodesulfobacteriota</taxon>
        <taxon>Desulfovibrionia</taxon>
        <taxon>Desulfovibrionales</taxon>
        <taxon>Desulfovibrionaceae</taxon>
        <taxon>Humidesulfovibrio</taxon>
    </lineage>
</organism>
<keyword evidence="2" id="KW-1185">Reference proteome</keyword>
<name>A0A239C8F7_9BACT</name>
<evidence type="ECO:0000313" key="1">
    <source>
        <dbReference type="EMBL" id="SNS16517.1"/>
    </source>
</evidence>
<dbReference type="RefSeq" id="WP_089275203.1">
    <property type="nucleotide sequence ID" value="NZ_FZOC01000007.1"/>
</dbReference>
<evidence type="ECO:0000313" key="2">
    <source>
        <dbReference type="Proteomes" id="UP000198324"/>
    </source>
</evidence>
<proteinExistence type="predicted"/>
<reference evidence="1 2" key="1">
    <citation type="submission" date="2017-06" db="EMBL/GenBank/DDBJ databases">
        <authorList>
            <person name="Kim H.J."/>
            <person name="Triplett B.A."/>
        </authorList>
    </citation>
    <scope>NUCLEOTIDE SEQUENCE [LARGE SCALE GENOMIC DNA]</scope>
    <source>
        <strain evidence="1 2">DSM 13116</strain>
    </source>
</reference>
<accession>A0A239C8F7</accession>
<dbReference type="OrthoDB" id="9802430at2"/>
<dbReference type="Proteomes" id="UP000198324">
    <property type="component" value="Unassembled WGS sequence"/>
</dbReference>
<dbReference type="Pfam" id="PF05354">
    <property type="entry name" value="Phage_attach"/>
    <property type="match status" value="1"/>
</dbReference>
<sequence length="105" mass="11497">MRPFEAMLARHAQTVFLNPRTFAGPLSIDGRPVTAMWDASMQPGGAGEAMYGVNVERRLLLALAAELPTRPVSGQELVVDDVYWTVGPVRDCEGILEIELSRNLS</sequence>
<gene>
    <name evidence="1" type="ORF">SAMN04488503_3013</name>
</gene>
<dbReference type="EMBL" id="FZOC01000007">
    <property type="protein sequence ID" value="SNS16517.1"/>
    <property type="molecule type" value="Genomic_DNA"/>
</dbReference>
<protein>
    <submittedName>
        <fullName evidence="1">Uncharacterized protein</fullName>
    </submittedName>
</protein>
<dbReference type="AlphaFoldDB" id="A0A239C8F7"/>
<dbReference type="GO" id="GO:0019068">
    <property type="term" value="P:virion assembly"/>
    <property type="evidence" value="ECO:0007669"/>
    <property type="project" value="InterPro"/>
</dbReference>